<accession>A0A375EDU5</accession>
<geneLocation type="plasmid" evidence="1">
    <name>CBM2613_p</name>
</geneLocation>
<geneLocation type="plasmid" evidence="3">
    <name>cbm2613_p</name>
</geneLocation>
<proteinExistence type="predicted"/>
<dbReference type="EMBL" id="LT976981">
    <property type="protein sequence ID" value="SOZ74412.1"/>
    <property type="molecule type" value="Genomic_DNA"/>
</dbReference>
<reference evidence="1" key="1">
    <citation type="submission" date="2018-01" db="EMBL/GenBank/DDBJ databases">
        <authorList>
            <person name="Clerissi C."/>
        </authorList>
    </citation>
    <scope>NUCLEOTIDE SEQUENCE</scope>
    <source>
        <strain evidence="1">Cupriavidus taiwanensis STM 8556</strain>
        <plasmid evidence="1">CBM2613_p</plasmid>
    </source>
</reference>
<name>A0A375EDU5_9BURK</name>
<keyword evidence="1" id="KW-0614">Plasmid</keyword>
<evidence type="ECO:0000313" key="1">
    <source>
        <dbReference type="EMBL" id="SOZ74412.1"/>
    </source>
</evidence>
<protein>
    <submittedName>
        <fullName evidence="1">Uncharacterized protein</fullName>
    </submittedName>
</protein>
<sequence length="79" mass="8794">MVQHVRGALAAAALQFWYREGGPRSTCTPKYAHALALLFSSCDESERVAPIHLDLMCSLTLEIELRAANARFVPTPFEF</sequence>
<dbReference type="AlphaFoldDB" id="A0A375EDU5"/>
<evidence type="ECO:0000313" key="3">
    <source>
        <dbReference type="Proteomes" id="UP000256952"/>
    </source>
</evidence>
<reference evidence="2 3" key="2">
    <citation type="submission" date="2018-01" db="EMBL/GenBank/DDBJ databases">
        <authorList>
            <person name="Gaut B.S."/>
            <person name="Morton B.R."/>
            <person name="Clegg M.T."/>
            <person name="Duvall M.R."/>
        </authorList>
    </citation>
    <scope>NUCLEOTIDE SEQUENCE [LARGE SCALE GENOMIC DNA]</scope>
    <source>
        <strain evidence="2">Cupriavidus taiwanensis STM 8555</strain>
        <plasmid evidence="2">I</plasmid>
        <plasmid evidence="3">Plasmid cbm2613_p</plasmid>
    </source>
</reference>
<dbReference type="Proteomes" id="UP000256952">
    <property type="component" value="Plasmid CBM2613_p"/>
</dbReference>
<evidence type="ECO:0000313" key="2">
    <source>
        <dbReference type="EMBL" id="SPD48877.1"/>
    </source>
</evidence>
<dbReference type="EMBL" id="LT984809">
    <property type="protein sequence ID" value="SPD48877.1"/>
    <property type="molecule type" value="Genomic_DNA"/>
</dbReference>
<organism evidence="1 3">
    <name type="scientific">Cupriavidus taiwanensis</name>
    <dbReference type="NCBI Taxonomy" id="164546"/>
    <lineage>
        <taxon>Bacteria</taxon>
        <taxon>Pseudomonadati</taxon>
        <taxon>Pseudomonadota</taxon>
        <taxon>Betaproteobacteria</taxon>
        <taxon>Burkholderiales</taxon>
        <taxon>Burkholderiaceae</taxon>
        <taxon>Cupriavidus</taxon>
    </lineage>
</organism>
<gene>
    <name evidence="2" type="ORF">CBM2612_P0222</name>
    <name evidence="1" type="ORF">CBM2613_P10057</name>
</gene>
<geneLocation type="plasmid" evidence="2">
    <name>I</name>
</geneLocation>